<dbReference type="RefSeq" id="WP_068948836.1">
    <property type="nucleotide sequence ID" value="NZ_CP015922.1"/>
</dbReference>
<dbReference type="KEGG" id="pwu:A8O14_06935"/>
<feature type="domain" description="AsmA" evidence="2">
    <location>
        <begin position="238"/>
        <end position="492"/>
    </location>
</feature>
<dbReference type="PANTHER" id="PTHR30441">
    <property type="entry name" value="DUF748 DOMAIN-CONTAINING PROTEIN"/>
    <property type="match status" value="1"/>
</dbReference>
<dbReference type="InterPro" id="IPR007844">
    <property type="entry name" value="AsmA"/>
</dbReference>
<evidence type="ECO:0000259" key="2">
    <source>
        <dbReference type="Pfam" id="PF05170"/>
    </source>
</evidence>
<name>A0A191UFN2_9BURK</name>
<dbReference type="Proteomes" id="UP000078463">
    <property type="component" value="Chromosome"/>
</dbReference>
<dbReference type="Pfam" id="PF05170">
    <property type="entry name" value="AsmA"/>
    <property type="match status" value="2"/>
</dbReference>
<dbReference type="PANTHER" id="PTHR30441:SF4">
    <property type="entry name" value="PROTEIN ASMA"/>
    <property type="match status" value="1"/>
</dbReference>
<accession>A0A191UFN2</accession>
<feature type="transmembrane region" description="Helical" evidence="1">
    <location>
        <begin position="7"/>
        <end position="27"/>
    </location>
</feature>
<feature type="domain" description="AsmA" evidence="2">
    <location>
        <begin position="1"/>
        <end position="176"/>
    </location>
</feature>
<dbReference type="AlphaFoldDB" id="A0A191UFN2"/>
<dbReference type="EMBL" id="CP015922">
    <property type="protein sequence ID" value="ANI99828.1"/>
    <property type="molecule type" value="Genomic_DNA"/>
</dbReference>
<keyword evidence="1" id="KW-0812">Transmembrane</keyword>
<evidence type="ECO:0000313" key="3">
    <source>
        <dbReference type="EMBL" id="ANI99828.1"/>
    </source>
</evidence>
<evidence type="ECO:0000256" key="1">
    <source>
        <dbReference type="SAM" id="Phobius"/>
    </source>
</evidence>
<dbReference type="GO" id="GO:0005886">
    <property type="term" value="C:plasma membrane"/>
    <property type="evidence" value="ECO:0007669"/>
    <property type="project" value="TreeGrafter"/>
</dbReference>
<protein>
    <recommendedName>
        <fullName evidence="2">AsmA domain-containing protein</fullName>
    </recommendedName>
</protein>
<dbReference type="STRING" id="1743168.A8O14_06935"/>
<proteinExistence type="predicted"/>
<dbReference type="GO" id="GO:0090313">
    <property type="term" value="P:regulation of protein targeting to membrane"/>
    <property type="evidence" value="ECO:0007669"/>
    <property type="project" value="TreeGrafter"/>
</dbReference>
<organism evidence="3 4">
    <name type="scientific">Polynucleobacter wuianus</name>
    <dbReference type="NCBI Taxonomy" id="1743168"/>
    <lineage>
        <taxon>Bacteria</taxon>
        <taxon>Pseudomonadati</taxon>
        <taxon>Pseudomonadota</taxon>
        <taxon>Betaproteobacteria</taxon>
        <taxon>Burkholderiales</taxon>
        <taxon>Burkholderiaceae</taxon>
        <taxon>Polynucleobacter</taxon>
    </lineage>
</organism>
<gene>
    <name evidence="3" type="ORF">A8O14_06935</name>
</gene>
<dbReference type="InterPro" id="IPR052894">
    <property type="entry name" value="AsmA-related"/>
</dbReference>
<reference evidence="4" key="1">
    <citation type="submission" date="2016-05" db="EMBL/GenBank/DDBJ databases">
        <title>Polynucleobacter sp. QLW-P1FAT50C-4 genome.</title>
        <authorList>
            <person name="Hahn M.W."/>
        </authorList>
    </citation>
    <scope>NUCLEOTIDE SEQUENCE [LARGE SCALE GENOMIC DNA]</scope>
    <source>
        <strain evidence="4">QLW-P1FAT50C-4</strain>
    </source>
</reference>
<keyword evidence="1" id="KW-0472">Membrane</keyword>
<evidence type="ECO:0000313" key="4">
    <source>
        <dbReference type="Proteomes" id="UP000078463"/>
    </source>
</evidence>
<keyword evidence="4" id="KW-1185">Reference proteome</keyword>
<dbReference type="OrthoDB" id="9766390at2"/>
<sequence length="604" mass="63593">MNKSLKIFLVVTATVFCIGALGIWYAASGINPAQLTQLLSSSVKEATGRDLKIAGPVSLKLFPTLAITAEQVSLSNASWADKADMLMVKHLELDIELLPLLKKEIAFNAINLSGVDAHLQTNKSGDGNWDFTSPVSSGAGASNAAEFTSKSSSTDQVDPVRIRNLNITDANVSYQGFGSDRTFIAIPKLSIIGRSAKTEILAQAKYANYQLEMKGKTGNLHDVLDGWNTTSVKMPLDLNLTVNGKVLAIDGEIDKEPKTLPTFNLHLSSKSFELSPLAGSAALAASGGKQATTSKPYKALSKFLFSEDALPFDLLPEATGKLAINIDQLSFPGHVPMTAVKGNFVFDGSNFHVNDLSFGLGKGSAQVQASVSQFQGTNPALSIKGIAKGFTLEQLMDAVDSSTKVKGGDTEVAFNIRSSGVSMHQLASRANGAVQVSVGKGSIDSRFIDGGGDLMITVVDAINPLRKKTDQTILECAVFYLPMNNGQVVLNDSIGVVTDRLDIVLSGSVDLKTEVLNVKIDPREKSGLTTGVNLAGLVKLQGTLLNPKAGVNKEGVVNSAVSIGLGILTGGATILAENAKSLATKSQPCKAALHSWSDIYPGAN</sequence>
<keyword evidence="1" id="KW-1133">Transmembrane helix</keyword>